<reference evidence="3" key="1">
    <citation type="submission" date="2014-12" db="EMBL/GenBank/DDBJ databases">
        <title>Genome Sequence of Valsa Canker Pathogens Uncovers a Specific Adaption of Colonization on Woody Bark.</title>
        <authorList>
            <person name="Yin Z."/>
            <person name="Liu H."/>
            <person name="Gao X."/>
            <person name="Li Z."/>
            <person name="Song N."/>
            <person name="Ke X."/>
            <person name="Dai Q."/>
            <person name="Wu Y."/>
            <person name="Sun Y."/>
            <person name="Xu J.-R."/>
            <person name="Kang Z.K."/>
            <person name="Wang L."/>
            <person name="Huang L."/>
        </authorList>
    </citation>
    <scope>NUCLEOTIDE SEQUENCE [LARGE SCALE GENOMIC DNA]</scope>
    <source>
        <strain evidence="3">03-8</strain>
    </source>
</reference>
<keyword evidence="4" id="KW-1185">Reference proteome</keyword>
<evidence type="ECO:0000313" key="4">
    <source>
        <dbReference type="Proteomes" id="UP000078559"/>
    </source>
</evidence>
<feature type="compositionally biased region" description="Polar residues" evidence="2">
    <location>
        <begin position="66"/>
        <end position="75"/>
    </location>
</feature>
<evidence type="ECO:0000256" key="2">
    <source>
        <dbReference type="SAM" id="MobiDB-lite"/>
    </source>
</evidence>
<feature type="region of interest" description="Disordered" evidence="2">
    <location>
        <begin position="1"/>
        <end position="86"/>
    </location>
</feature>
<organism evidence="3 4">
    <name type="scientific">Cytospora mali</name>
    <name type="common">Apple Valsa canker fungus</name>
    <name type="synonym">Valsa mali</name>
    <dbReference type="NCBI Taxonomy" id="578113"/>
    <lineage>
        <taxon>Eukaryota</taxon>
        <taxon>Fungi</taxon>
        <taxon>Dikarya</taxon>
        <taxon>Ascomycota</taxon>
        <taxon>Pezizomycotina</taxon>
        <taxon>Sordariomycetes</taxon>
        <taxon>Sordariomycetidae</taxon>
        <taxon>Diaporthales</taxon>
        <taxon>Cytosporaceae</taxon>
        <taxon>Cytospora</taxon>
    </lineage>
</organism>
<keyword evidence="1" id="KW-0175">Coiled coil</keyword>
<accession>A0A194VJS0</accession>
<protein>
    <submittedName>
        <fullName evidence="3">Uncharacterized protein</fullName>
    </submittedName>
</protein>
<dbReference type="SMR" id="A0A194VJS0"/>
<evidence type="ECO:0000313" key="3">
    <source>
        <dbReference type="EMBL" id="KUI64384.1"/>
    </source>
</evidence>
<dbReference type="AlphaFoldDB" id="A0A194VJS0"/>
<gene>
    <name evidence="3" type="ORF">VM1G_11187</name>
</gene>
<feature type="compositionally biased region" description="Low complexity" evidence="2">
    <location>
        <begin position="76"/>
        <end position="85"/>
    </location>
</feature>
<evidence type="ECO:0000256" key="1">
    <source>
        <dbReference type="SAM" id="Coils"/>
    </source>
</evidence>
<proteinExistence type="predicted"/>
<feature type="region of interest" description="Disordered" evidence="2">
    <location>
        <begin position="314"/>
        <end position="360"/>
    </location>
</feature>
<dbReference type="EMBL" id="KN796135">
    <property type="protein sequence ID" value="KUI64384.1"/>
    <property type="molecule type" value="Genomic_DNA"/>
</dbReference>
<feature type="compositionally biased region" description="Polar residues" evidence="2">
    <location>
        <begin position="17"/>
        <end position="29"/>
    </location>
</feature>
<name>A0A194VJS0_CYTMA</name>
<feature type="coiled-coil region" evidence="1">
    <location>
        <begin position="409"/>
        <end position="436"/>
    </location>
</feature>
<dbReference type="OrthoDB" id="47007at2759"/>
<feature type="compositionally biased region" description="Low complexity" evidence="2">
    <location>
        <begin position="1"/>
        <end position="16"/>
    </location>
</feature>
<feature type="compositionally biased region" description="Acidic residues" evidence="2">
    <location>
        <begin position="34"/>
        <end position="61"/>
    </location>
</feature>
<sequence>MSTLSQQSTDSGSTTQPNTPRLPNAQTLHPQAEDWGEVAEGNEEEVDEASGQEQYADDDQEGSCGGYSNNDGSIPSSTSSSLTSTRVRVNMQSQASLGMTKFDLKKARALAEWDDDVGDGDRRTRTDPTLVSNLFADIHWNPCDGKAFFRVRTSVQTNPSPGQRRARESAPHHGSVQAFFFIYPERIRHLSVELQPAVMRLGADTVALRFELSRQGVLVLPLDLPDTELSSTGRGTLQDLRSLAARLHFVLYAKIRRLHISGHRLQQLSAAVSCGEVTTIRSLANTTSLYRGRGGRVVEGRDLEEAAAATAAISKSAIGGGDDDDREGRVDGESVCTEEPPTYEEAGPSDTRGKKRRRVSSKSIKDIDVDAVAVGLPNERELCELLPSSIAKPLMDVFAAQQSMFTQQFAAQEQRLDQLLRTTNELRAKITDLTREVDRQPDYVDSIVDCRLAEGLEETRETIMRSLTRGSMRATLYFDSPDHD</sequence>
<dbReference type="Proteomes" id="UP000078559">
    <property type="component" value="Unassembled WGS sequence"/>
</dbReference>